<dbReference type="EMBL" id="BAAABM010000053">
    <property type="protein sequence ID" value="GAA0358493.1"/>
    <property type="molecule type" value="Genomic_DNA"/>
</dbReference>
<dbReference type="InterPro" id="IPR002397">
    <property type="entry name" value="Cyt_P450_B"/>
</dbReference>
<gene>
    <name evidence="2" type="ORF">GCM10010151_55210</name>
</gene>
<evidence type="ECO:0000313" key="3">
    <source>
        <dbReference type="Proteomes" id="UP001501822"/>
    </source>
</evidence>
<name>A0ABN0X9F2_9ACTN</name>
<accession>A0ABN0X9F2</accession>
<proteinExistence type="inferred from homology"/>
<organism evidence="2 3">
    <name type="scientific">Actinoallomurus spadix</name>
    <dbReference type="NCBI Taxonomy" id="79912"/>
    <lineage>
        <taxon>Bacteria</taxon>
        <taxon>Bacillati</taxon>
        <taxon>Actinomycetota</taxon>
        <taxon>Actinomycetes</taxon>
        <taxon>Streptosporangiales</taxon>
        <taxon>Thermomonosporaceae</taxon>
        <taxon>Actinoallomurus</taxon>
    </lineage>
</organism>
<dbReference type="PROSITE" id="PS00086">
    <property type="entry name" value="CYTOCHROME_P450"/>
    <property type="match status" value="1"/>
</dbReference>
<comment type="caution">
    <text evidence="2">The sequence shown here is derived from an EMBL/GenBank/DDBJ whole genome shotgun (WGS) entry which is preliminary data.</text>
</comment>
<sequence length="445" mass="47876">MSSETRRDAFATGCPAHGGRTPLYGPEFAARPRQVYDALRRYGAVAPVELAPGVPASLVISYNAALDVLRDPVTFPKDARRWQRSVPSDCPVLPFMMYRPAVNLTDGAAHTRLRAAIADGLSRIDPNTVRESVERNVDTLMRGFSEKGSVDLRAEYALVLPMLVFNEILGCPPEIGERIVTGMRGVVENVDAADNNQLAVKAVAELVALKRARPGQDLTSWLIEHPSGLTDQEVIEQIFLLVGLATETEQNLIVNALLLLLSDDRFAGDLSGGNLPVEDALEEVLWADPPVANWAISYPTQDVALHGVLLPADQPVVIGFAAANTDPAAMSMSRAGNRAHLAWGAGPHKCPAQSQARTIASIAIERVLDALPDLELAVPTSGLEWRPGFAQRALVSLPVRFAPVHIPPRPTPGTQGMGRAGGLAAALLDAGPRRSNPLTRWWRGE</sequence>
<dbReference type="RefSeq" id="WP_252804224.1">
    <property type="nucleotide sequence ID" value="NZ_BAAABM010000053.1"/>
</dbReference>
<protein>
    <submittedName>
        <fullName evidence="2">Cytochrome P450</fullName>
    </submittedName>
</protein>
<dbReference type="Gene3D" id="1.10.630.10">
    <property type="entry name" value="Cytochrome P450"/>
    <property type="match status" value="1"/>
</dbReference>
<reference evidence="2 3" key="1">
    <citation type="journal article" date="2019" name="Int. J. Syst. Evol. Microbiol.">
        <title>The Global Catalogue of Microorganisms (GCM) 10K type strain sequencing project: providing services to taxonomists for standard genome sequencing and annotation.</title>
        <authorList>
            <consortium name="The Broad Institute Genomics Platform"/>
            <consortium name="The Broad Institute Genome Sequencing Center for Infectious Disease"/>
            <person name="Wu L."/>
            <person name="Ma J."/>
        </authorList>
    </citation>
    <scope>NUCLEOTIDE SEQUENCE [LARGE SCALE GENOMIC DNA]</scope>
    <source>
        <strain evidence="2 3">JCM 3146</strain>
    </source>
</reference>
<evidence type="ECO:0000256" key="1">
    <source>
        <dbReference type="ARBA" id="ARBA00010617"/>
    </source>
</evidence>
<keyword evidence="3" id="KW-1185">Reference proteome</keyword>
<dbReference type="Proteomes" id="UP001501822">
    <property type="component" value="Unassembled WGS sequence"/>
</dbReference>
<dbReference type="SUPFAM" id="SSF48264">
    <property type="entry name" value="Cytochrome P450"/>
    <property type="match status" value="1"/>
</dbReference>
<dbReference type="PANTHER" id="PTHR46696">
    <property type="entry name" value="P450, PUTATIVE (EUROFUNG)-RELATED"/>
    <property type="match status" value="1"/>
</dbReference>
<dbReference type="InterPro" id="IPR017972">
    <property type="entry name" value="Cyt_P450_CS"/>
</dbReference>
<dbReference type="InterPro" id="IPR036396">
    <property type="entry name" value="Cyt_P450_sf"/>
</dbReference>
<dbReference type="PRINTS" id="PR00359">
    <property type="entry name" value="BP450"/>
</dbReference>
<comment type="similarity">
    <text evidence="1">Belongs to the cytochrome P450 family.</text>
</comment>
<dbReference type="PANTHER" id="PTHR46696:SF1">
    <property type="entry name" value="CYTOCHROME P450 YJIB-RELATED"/>
    <property type="match status" value="1"/>
</dbReference>
<evidence type="ECO:0000313" key="2">
    <source>
        <dbReference type="EMBL" id="GAA0358493.1"/>
    </source>
</evidence>